<sequence>MSIPLLAAAGHRSSSGGDVLVTDYATPQLAANAAVGKRLVFPAGRTYTVTSLSIPANCYVQGNGSTLRFPDKSTASTSQSDEILKVIGSGVTIDNLRFDGRAANQGLTWSQFRHCVRIHGNFSDVVVKNCQFSNIIGDGVYVNIGSSARNCTVGPNNTFTSDYFNRNGVSIITGTRIEVHANTFVRCSRSGMPGPIDLEPNSSSETLSDVFVHHNTIVGGSTAGTGTLPGIVYSGFQNAAANNINIHDNDISGTRLTNGVVIIGVSGGPFNAARNLNVYRNDIHDIGNSNRFGVGINHYIGANVYDNTFNGMQWAIYNYKGSLGTSSGNTYVGVTTQITNDDPHSA</sequence>
<dbReference type="InterPro" id="IPR002612">
    <property type="entry name" value="Adeno_E1B_55kDa"/>
</dbReference>
<gene>
    <name evidence="1" type="ORF">G6048_02575</name>
</gene>
<accession>A0ABX0DK57</accession>
<protein>
    <recommendedName>
        <fullName evidence="3">Right handed beta helix domain-containing protein</fullName>
    </recommendedName>
</protein>
<evidence type="ECO:0008006" key="3">
    <source>
        <dbReference type="Google" id="ProtNLM"/>
    </source>
</evidence>
<name>A0ABX0DK57_9ACTN</name>
<dbReference type="RefSeq" id="WP_165337747.1">
    <property type="nucleotide sequence ID" value="NZ_JAAKZX010000005.1"/>
</dbReference>
<evidence type="ECO:0000313" key="1">
    <source>
        <dbReference type="EMBL" id="NGO41090.1"/>
    </source>
</evidence>
<dbReference type="SMART" id="SM00710">
    <property type="entry name" value="PbH1"/>
    <property type="match status" value="5"/>
</dbReference>
<reference evidence="1 2" key="1">
    <citation type="submission" date="2020-02" db="EMBL/GenBank/DDBJ databases">
        <title>Whole-genome analyses of novel actinobacteria.</title>
        <authorList>
            <person name="Sahin N."/>
            <person name="Tokatli A."/>
        </authorList>
    </citation>
    <scope>NUCLEOTIDE SEQUENCE [LARGE SCALE GENOMIC DNA]</scope>
    <source>
        <strain evidence="1 2">YC419</strain>
    </source>
</reference>
<dbReference type="InterPro" id="IPR011050">
    <property type="entry name" value="Pectin_lyase_fold/virulence"/>
</dbReference>
<proteinExistence type="predicted"/>
<dbReference type="Proteomes" id="UP001518140">
    <property type="component" value="Unassembled WGS sequence"/>
</dbReference>
<evidence type="ECO:0000313" key="2">
    <source>
        <dbReference type="Proteomes" id="UP001518140"/>
    </source>
</evidence>
<dbReference type="InterPro" id="IPR012334">
    <property type="entry name" value="Pectin_lyas_fold"/>
</dbReference>
<organism evidence="1 2">
    <name type="scientific">Streptomyces ureilyticus</name>
    <dbReference type="NCBI Taxonomy" id="1775131"/>
    <lineage>
        <taxon>Bacteria</taxon>
        <taxon>Bacillati</taxon>
        <taxon>Actinomycetota</taxon>
        <taxon>Actinomycetes</taxon>
        <taxon>Kitasatosporales</taxon>
        <taxon>Streptomycetaceae</taxon>
        <taxon>Streptomyces</taxon>
    </lineage>
</organism>
<keyword evidence="2" id="KW-1185">Reference proteome</keyword>
<dbReference type="SUPFAM" id="SSF51126">
    <property type="entry name" value="Pectin lyase-like"/>
    <property type="match status" value="1"/>
</dbReference>
<dbReference type="InterPro" id="IPR006626">
    <property type="entry name" value="PbH1"/>
</dbReference>
<dbReference type="Gene3D" id="2.160.20.10">
    <property type="entry name" value="Single-stranded right-handed beta-helix, Pectin lyase-like"/>
    <property type="match status" value="1"/>
</dbReference>
<dbReference type="EMBL" id="JAAKZX010000005">
    <property type="protein sequence ID" value="NGO41090.1"/>
    <property type="molecule type" value="Genomic_DNA"/>
</dbReference>
<dbReference type="Pfam" id="PF01696">
    <property type="entry name" value="Adeno_E1B_55K"/>
    <property type="match status" value="1"/>
</dbReference>
<comment type="caution">
    <text evidence="1">The sequence shown here is derived from an EMBL/GenBank/DDBJ whole genome shotgun (WGS) entry which is preliminary data.</text>
</comment>